<sequence>MWVLNRGQSDEVAKNPLAPTGTGICTQPSQKGPLVVCKRVPKAITKPMRSRNPEFKVQKSRSPEIYLPSLHINNCKVWVQLHGLPIDCRGEESVREITKHISRSIRLDEEIRVDEVVLERYSHFRVEIDVDKPLQRGRIIHINDRIYLIDFVYKRFKFVCHYCGKVTHKTRACDRFMDGVSKEVYDDSLLANVYRKGRPEFVCTMARKSKLGRRRTTMA</sequence>
<dbReference type="PANTHER" id="PTHR31286:SF180">
    <property type="entry name" value="OS10G0362600 PROTEIN"/>
    <property type="match status" value="1"/>
</dbReference>
<accession>A0AAP0HJT7</accession>
<protein>
    <recommendedName>
        <fullName evidence="3">Zinc knuckle CX2CX4HX4C domain-containing protein</fullName>
    </recommendedName>
</protein>
<dbReference type="InterPro" id="IPR040256">
    <property type="entry name" value="At4g02000-like"/>
</dbReference>
<evidence type="ECO:0008006" key="3">
    <source>
        <dbReference type="Google" id="ProtNLM"/>
    </source>
</evidence>
<evidence type="ECO:0000313" key="2">
    <source>
        <dbReference type="Proteomes" id="UP001419268"/>
    </source>
</evidence>
<evidence type="ECO:0000313" key="1">
    <source>
        <dbReference type="EMBL" id="KAK9089579.1"/>
    </source>
</evidence>
<dbReference type="PANTHER" id="PTHR31286">
    <property type="entry name" value="GLYCINE-RICH CELL WALL STRUCTURAL PROTEIN 1.8-LIKE"/>
    <property type="match status" value="1"/>
</dbReference>
<reference evidence="1 2" key="1">
    <citation type="submission" date="2024-01" db="EMBL/GenBank/DDBJ databases">
        <title>Genome assemblies of Stephania.</title>
        <authorList>
            <person name="Yang L."/>
        </authorList>
    </citation>
    <scope>NUCLEOTIDE SEQUENCE [LARGE SCALE GENOMIC DNA]</scope>
    <source>
        <strain evidence="1">JXDWG</strain>
        <tissue evidence="1">Leaf</tissue>
    </source>
</reference>
<dbReference type="AlphaFoldDB" id="A0AAP0HJT7"/>
<keyword evidence="2" id="KW-1185">Reference proteome</keyword>
<dbReference type="Proteomes" id="UP001419268">
    <property type="component" value="Unassembled WGS sequence"/>
</dbReference>
<dbReference type="EMBL" id="JBBNAG010000012">
    <property type="protein sequence ID" value="KAK9089579.1"/>
    <property type="molecule type" value="Genomic_DNA"/>
</dbReference>
<name>A0AAP0HJT7_9MAGN</name>
<gene>
    <name evidence="1" type="ORF">Scep_028661</name>
</gene>
<proteinExistence type="predicted"/>
<comment type="caution">
    <text evidence="1">The sequence shown here is derived from an EMBL/GenBank/DDBJ whole genome shotgun (WGS) entry which is preliminary data.</text>
</comment>
<organism evidence="1 2">
    <name type="scientific">Stephania cephalantha</name>
    <dbReference type="NCBI Taxonomy" id="152367"/>
    <lineage>
        <taxon>Eukaryota</taxon>
        <taxon>Viridiplantae</taxon>
        <taxon>Streptophyta</taxon>
        <taxon>Embryophyta</taxon>
        <taxon>Tracheophyta</taxon>
        <taxon>Spermatophyta</taxon>
        <taxon>Magnoliopsida</taxon>
        <taxon>Ranunculales</taxon>
        <taxon>Menispermaceae</taxon>
        <taxon>Menispermoideae</taxon>
        <taxon>Cissampelideae</taxon>
        <taxon>Stephania</taxon>
    </lineage>
</organism>